<reference evidence="1 2" key="2">
    <citation type="submission" date="2018-11" db="EMBL/GenBank/DDBJ databases">
        <authorList>
            <consortium name="Pathogen Informatics"/>
        </authorList>
    </citation>
    <scope>NUCLEOTIDE SEQUENCE [LARGE SCALE GENOMIC DNA]</scope>
    <source>
        <strain evidence="1 2">Egypt</strain>
    </source>
</reference>
<dbReference type="WBParaSite" id="ECPE_0001621401-mRNA-1">
    <property type="protein sequence ID" value="ECPE_0001621401-mRNA-1"/>
    <property type="gene ID" value="ECPE_0001621401"/>
</dbReference>
<accession>A0A183BAD6</accession>
<dbReference type="EMBL" id="UZAN01063230">
    <property type="protein sequence ID" value="VDP93443.1"/>
    <property type="molecule type" value="Genomic_DNA"/>
</dbReference>
<organism evidence="3">
    <name type="scientific">Echinostoma caproni</name>
    <dbReference type="NCBI Taxonomy" id="27848"/>
    <lineage>
        <taxon>Eukaryota</taxon>
        <taxon>Metazoa</taxon>
        <taxon>Spiralia</taxon>
        <taxon>Lophotrochozoa</taxon>
        <taxon>Platyhelminthes</taxon>
        <taxon>Trematoda</taxon>
        <taxon>Digenea</taxon>
        <taxon>Plagiorchiida</taxon>
        <taxon>Echinostomata</taxon>
        <taxon>Echinostomatoidea</taxon>
        <taxon>Echinostomatidae</taxon>
        <taxon>Echinostoma</taxon>
    </lineage>
</organism>
<dbReference type="Proteomes" id="UP000272942">
    <property type="component" value="Unassembled WGS sequence"/>
</dbReference>
<keyword evidence="2" id="KW-1185">Reference proteome</keyword>
<gene>
    <name evidence="1" type="ORF">ECPE_LOCUS16171</name>
</gene>
<evidence type="ECO:0000313" key="2">
    <source>
        <dbReference type="Proteomes" id="UP000272942"/>
    </source>
</evidence>
<sequence length="154" mass="16569">MDERSVCSLLPGSTSHHRATIAIAGRHADPMVIELIIIHPLESLFDRIVVSGGPEHGAGSILFPPAAQSLVQDPACFGHVTRLRESWLLRNTSLQNKRHVCLIGGRHLGAVHPADRQGGKSGCDAVVYDGAFGDQRGIGSVVDERYRLHQPPGC</sequence>
<protein>
    <submittedName>
        <fullName evidence="3">Oxidoreductase</fullName>
    </submittedName>
</protein>
<evidence type="ECO:0000313" key="1">
    <source>
        <dbReference type="EMBL" id="VDP93443.1"/>
    </source>
</evidence>
<dbReference type="AlphaFoldDB" id="A0A183BAD6"/>
<name>A0A183BAD6_9TREM</name>
<proteinExistence type="predicted"/>
<reference evidence="3" key="1">
    <citation type="submission" date="2016-06" db="UniProtKB">
        <authorList>
            <consortium name="WormBaseParasite"/>
        </authorList>
    </citation>
    <scope>IDENTIFICATION</scope>
</reference>
<evidence type="ECO:0000313" key="3">
    <source>
        <dbReference type="WBParaSite" id="ECPE_0001621401-mRNA-1"/>
    </source>
</evidence>